<dbReference type="GO" id="GO:0006386">
    <property type="term" value="P:termination of RNA polymerase III transcription"/>
    <property type="evidence" value="ECO:0007669"/>
    <property type="project" value="TreeGrafter"/>
</dbReference>
<keyword evidence="1" id="KW-0240">DNA-directed RNA polymerase</keyword>
<dbReference type="GO" id="GO:0003676">
    <property type="term" value="F:nucleic acid binding"/>
    <property type="evidence" value="ECO:0007669"/>
    <property type="project" value="InterPro"/>
</dbReference>
<dbReference type="PANTHER" id="PTHR11239:SF12">
    <property type="entry name" value="DNA-DIRECTED RNA POLYMERASE III SUBUNIT RPC10"/>
    <property type="match status" value="1"/>
</dbReference>
<keyword evidence="8" id="KW-1185">Reference proteome</keyword>
<feature type="domain" description="TFIIS-type" evidence="6">
    <location>
        <begin position="66"/>
        <end position="108"/>
    </location>
</feature>
<dbReference type="Ensembl" id="ENSSSUT00005039217.1">
    <property type="protein sequence ID" value="ENSSSUP00005034412.1"/>
    <property type="gene ID" value="ENSSSUG00005022116.1"/>
</dbReference>
<dbReference type="PANTHER" id="PTHR11239">
    <property type="entry name" value="DNA-DIRECTED RNA POLYMERASE"/>
    <property type="match status" value="1"/>
</dbReference>
<dbReference type="Proteomes" id="UP000472268">
    <property type="component" value="Unplaced"/>
</dbReference>
<dbReference type="AlphaFoldDB" id="A0A673VKT7"/>
<evidence type="ECO:0000256" key="5">
    <source>
        <dbReference type="PROSITE-ProRule" id="PRU00472"/>
    </source>
</evidence>
<keyword evidence="2" id="KW-0479">Metal-binding</keyword>
<proteinExistence type="predicted"/>
<reference evidence="7" key="2">
    <citation type="submission" date="2025-09" db="UniProtKB">
        <authorList>
            <consortium name="Ensembl"/>
        </authorList>
    </citation>
    <scope>IDENTIFICATION</scope>
</reference>
<evidence type="ECO:0000256" key="1">
    <source>
        <dbReference type="ARBA" id="ARBA00022478"/>
    </source>
</evidence>
<sequence>MGVHCQLFCRGMGLIMVEGGCTYHSPATPTGPAQHHLRGNKSMYPKLKEVDDGLAGAAAWKNVDSTTKSFPNRKHSHAYFKQLQTHSADQPMTTFYRCCDAQGGHRWRGLEPGWPSCVGVCLPCSPEWNLSLGREMCVLRVFAGVAES</sequence>
<dbReference type="SMART" id="SM00440">
    <property type="entry name" value="ZnF_C2C2"/>
    <property type="match status" value="1"/>
</dbReference>
<dbReference type="GO" id="GO:0003899">
    <property type="term" value="F:DNA-directed RNA polymerase activity"/>
    <property type="evidence" value="ECO:0007669"/>
    <property type="project" value="InterPro"/>
</dbReference>
<evidence type="ECO:0000313" key="7">
    <source>
        <dbReference type="Ensembl" id="ENSSSUP00005034412.1"/>
    </source>
</evidence>
<dbReference type="InterPro" id="IPR012164">
    <property type="entry name" value="Rpa12/Rpb9/Rpc10/TFS"/>
</dbReference>
<evidence type="ECO:0000313" key="8">
    <source>
        <dbReference type="Proteomes" id="UP000472268"/>
    </source>
</evidence>
<keyword evidence="1" id="KW-0804">Transcription</keyword>
<evidence type="ECO:0000256" key="2">
    <source>
        <dbReference type="ARBA" id="ARBA00022723"/>
    </source>
</evidence>
<name>A0A673VKT7_SURSU</name>
<dbReference type="InterPro" id="IPR001222">
    <property type="entry name" value="Znf_TFIIS"/>
</dbReference>
<keyword evidence="3 5" id="KW-0863">Zinc-finger</keyword>
<evidence type="ECO:0000259" key="6">
    <source>
        <dbReference type="PROSITE" id="PS51133"/>
    </source>
</evidence>
<keyword evidence="4" id="KW-0862">Zinc</keyword>
<reference evidence="7" key="1">
    <citation type="submission" date="2025-08" db="UniProtKB">
        <authorList>
            <consortium name="Ensembl"/>
        </authorList>
    </citation>
    <scope>IDENTIFICATION</scope>
</reference>
<dbReference type="PROSITE" id="PS51133">
    <property type="entry name" value="ZF_TFIIS_2"/>
    <property type="match status" value="1"/>
</dbReference>
<dbReference type="Gene3D" id="2.20.25.10">
    <property type="match status" value="1"/>
</dbReference>
<dbReference type="SUPFAM" id="SSF57783">
    <property type="entry name" value="Zinc beta-ribbon"/>
    <property type="match status" value="1"/>
</dbReference>
<organism evidence="7 8">
    <name type="scientific">Suricata suricatta</name>
    <name type="common">Meerkat</name>
    <dbReference type="NCBI Taxonomy" id="37032"/>
    <lineage>
        <taxon>Eukaryota</taxon>
        <taxon>Metazoa</taxon>
        <taxon>Chordata</taxon>
        <taxon>Craniata</taxon>
        <taxon>Vertebrata</taxon>
        <taxon>Euteleostomi</taxon>
        <taxon>Mammalia</taxon>
        <taxon>Eutheria</taxon>
        <taxon>Laurasiatheria</taxon>
        <taxon>Carnivora</taxon>
        <taxon>Feliformia</taxon>
        <taxon>Herpestidae</taxon>
        <taxon>Suricata</taxon>
    </lineage>
</organism>
<dbReference type="GO" id="GO:0005666">
    <property type="term" value="C:RNA polymerase III complex"/>
    <property type="evidence" value="ECO:0007669"/>
    <property type="project" value="TreeGrafter"/>
</dbReference>
<accession>A0A673VKT7</accession>
<dbReference type="Pfam" id="PF01096">
    <property type="entry name" value="Zn_ribbon_TFIIS"/>
    <property type="match status" value="1"/>
</dbReference>
<dbReference type="GO" id="GO:0008270">
    <property type="term" value="F:zinc ion binding"/>
    <property type="evidence" value="ECO:0007669"/>
    <property type="project" value="UniProtKB-KW"/>
</dbReference>
<evidence type="ECO:0000256" key="4">
    <source>
        <dbReference type="ARBA" id="ARBA00022833"/>
    </source>
</evidence>
<protein>
    <recommendedName>
        <fullName evidence="6">TFIIS-type domain-containing protein</fullName>
    </recommendedName>
</protein>
<evidence type="ECO:0000256" key="3">
    <source>
        <dbReference type="ARBA" id="ARBA00022771"/>
    </source>
</evidence>